<feature type="transmembrane region" description="Helical" evidence="8">
    <location>
        <begin position="161"/>
        <end position="181"/>
    </location>
</feature>
<dbReference type="Pfam" id="PF00005">
    <property type="entry name" value="ABC_tran"/>
    <property type="match status" value="1"/>
</dbReference>
<evidence type="ECO:0000259" key="10">
    <source>
        <dbReference type="PROSITE" id="PS50929"/>
    </source>
</evidence>
<evidence type="ECO:0000313" key="14">
    <source>
        <dbReference type="Proteomes" id="UP000032483"/>
    </source>
</evidence>
<organism evidence="11 14">
    <name type="scientific">Ruthenibacterium lactatiformans</name>
    <dbReference type="NCBI Taxonomy" id="1550024"/>
    <lineage>
        <taxon>Bacteria</taxon>
        <taxon>Bacillati</taxon>
        <taxon>Bacillota</taxon>
        <taxon>Clostridia</taxon>
        <taxon>Eubacteriales</taxon>
        <taxon>Oscillospiraceae</taxon>
        <taxon>Ruthenibacterium</taxon>
    </lineage>
</organism>
<evidence type="ECO:0000256" key="3">
    <source>
        <dbReference type="ARBA" id="ARBA00022692"/>
    </source>
</evidence>
<comment type="caution">
    <text evidence="11">The sequence shown here is derived from an EMBL/GenBank/DDBJ whole genome shotgun (WGS) entry which is preliminary data.</text>
</comment>
<gene>
    <name evidence="12" type="ORF">ASJ35_12790</name>
    <name evidence="13" type="ORF">FYJ76_08655</name>
    <name evidence="11" type="ORF">TQ39_02335</name>
</gene>
<dbReference type="CDD" id="cd18547">
    <property type="entry name" value="ABC_6TM_Tm288_like"/>
    <property type="match status" value="1"/>
</dbReference>
<evidence type="ECO:0000313" key="11">
    <source>
        <dbReference type="EMBL" id="KJF41078.1"/>
    </source>
</evidence>
<dbReference type="SUPFAM" id="SSF90123">
    <property type="entry name" value="ABC transporter transmembrane region"/>
    <property type="match status" value="1"/>
</dbReference>
<dbReference type="PROSITE" id="PS50893">
    <property type="entry name" value="ABC_TRANSPORTER_2"/>
    <property type="match status" value="1"/>
</dbReference>
<evidence type="ECO:0000256" key="2">
    <source>
        <dbReference type="ARBA" id="ARBA00022448"/>
    </source>
</evidence>
<sequence length="578" mass="62321">MKRRTVKRILTYVRPYRAAFAASCASALLYVLFTLLGPVFTGRAIDNILGPGQVDLRGVLYYLALLGISVLLAAASQWVMNVCTRKISSRASNDMRGEAFRVLNRTPLKYIDGHTHGDIISRMVNDADLVAEGLLQGLTQLLPGVATILGTLVVMAVLNPVIALVVVLVTPVSIAFAGFVARRTTGFFKAQSAAQGRLSGFVNEMVAGQSVVKAFGYEDRCFAQFDAISDELYDTGLKSVFYSSVTNPGTRFVNAIVYAAVGVIGAISAIGGSITVGQLSCFLTYANQYTKPFNEVTGVLTQLQTAVASAERLFAVIDEPTERPDAPDALAPTACGGRVTASHVDFAYVPAVPLIEDFNLDVMPGQRIAIVGPTGCGKTTLINLLMRFYEVDRGEIAVDGNSIAKLRRSALRGMYGMVLQETWLKCATVRENIAYGKPDATDEEVKAAAKAAYAHGFIKRLPQGYDTVIAPGGGNLSAGQKQLLCIARIMLCQPQMLILDEATSSIDTRTEMLVQQAFEKLMQGRTSFVVAHRLSTIQSADRILVMNAGHIIEQGTHAELLAKQGFYANLYNSQFAVE</sequence>
<dbReference type="GO" id="GO:0005886">
    <property type="term" value="C:plasma membrane"/>
    <property type="evidence" value="ECO:0007669"/>
    <property type="project" value="UniProtKB-SubCell"/>
</dbReference>
<evidence type="ECO:0000256" key="4">
    <source>
        <dbReference type="ARBA" id="ARBA00022741"/>
    </source>
</evidence>
<comment type="subcellular location">
    <subcellularLocation>
        <location evidence="1">Cell membrane</location>
        <topology evidence="1">Multi-pass membrane protein</topology>
    </subcellularLocation>
</comment>
<protein>
    <submittedName>
        <fullName evidence="11 13">ABC transporter ATP-binding protein</fullName>
    </submittedName>
</protein>
<evidence type="ECO:0000313" key="13">
    <source>
        <dbReference type="EMBL" id="MST92007.1"/>
    </source>
</evidence>
<dbReference type="CDD" id="cd03254">
    <property type="entry name" value="ABCC_Glucan_exporter_like"/>
    <property type="match status" value="1"/>
</dbReference>
<keyword evidence="14" id="KW-1185">Reference proteome</keyword>
<evidence type="ECO:0000313" key="12">
    <source>
        <dbReference type="EMBL" id="KUE75643.1"/>
    </source>
</evidence>
<dbReference type="InterPro" id="IPR011527">
    <property type="entry name" value="ABC1_TM_dom"/>
</dbReference>
<keyword evidence="6 8" id="KW-1133">Transmembrane helix</keyword>
<dbReference type="EMBL" id="LMUA01000018">
    <property type="protein sequence ID" value="KUE75643.1"/>
    <property type="molecule type" value="Genomic_DNA"/>
</dbReference>
<proteinExistence type="predicted"/>
<dbReference type="EMBL" id="VUNJ01000007">
    <property type="protein sequence ID" value="MST92007.1"/>
    <property type="molecule type" value="Genomic_DNA"/>
</dbReference>
<dbReference type="Gene3D" id="1.20.1560.10">
    <property type="entry name" value="ABC transporter type 1, transmembrane domain"/>
    <property type="match status" value="1"/>
</dbReference>
<keyword evidence="3 8" id="KW-0812">Transmembrane</keyword>
<name>A0A0D8J5I7_9FIRM</name>
<evidence type="ECO:0000256" key="8">
    <source>
        <dbReference type="SAM" id="Phobius"/>
    </source>
</evidence>
<dbReference type="GO" id="GO:0015421">
    <property type="term" value="F:ABC-type oligopeptide transporter activity"/>
    <property type="evidence" value="ECO:0007669"/>
    <property type="project" value="TreeGrafter"/>
</dbReference>
<accession>A0A0W7TP87</accession>
<dbReference type="InterPro" id="IPR027417">
    <property type="entry name" value="P-loop_NTPase"/>
</dbReference>
<evidence type="ECO:0000313" key="15">
    <source>
        <dbReference type="Proteomes" id="UP000053433"/>
    </source>
</evidence>
<dbReference type="PANTHER" id="PTHR43394">
    <property type="entry name" value="ATP-DEPENDENT PERMEASE MDL1, MITOCHONDRIAL"/>
    <property type="match status" value="1"/>
</dbReference>
<dbReference type="AlphaFoldDB" id="A0A0D8J5I7"/>
<feature type="transmembrane region" description="Helical" evidence="8">
    <location>
        <begin position="60"/>
        <end position="80"/>
    </location>
</feature>
<feature type="domain" description="ABC transporter" evidence="9">
    <location>
        <begin position="339"/>
        <end position="573"/>
    </location>
</feature>
<feature type="domain" description="ABC transmembrane type-1" evidence="10">
    <location>
        <begin position="21"/>
        <end position="305"/>
    </location>
</feature>
<dbReference type="Proteomes" id="UP000032483">
    <property type="component" value="Unassembled WGS sequence"/>
</dbReference>
<keyword evidence="5 11" id="KW-0067">ATP-binding</keyword>
<dbReference type="FunFam" id="3.40.50.300:FF:000287">
    <property type="entry name" value="Multidrug ABC transporter ATP-binding protein"/>
    <property type="match status" value="1"/>
</dbReference>
<dbReference type="RefSeq" id="WP_050004419.1">
    <property type="nucleotide sequence ID" value="NZ_CAQJQL010000038.1"/>
</dbReference>
<evidence type="ECO:0000313" key="16">
    <source>
        <dbReference type="Proteomes" id="UP000431913"/>
    </source>
</evidence>
<evidence type="ECO:0000256" key="1">
    <source>
        <dbReference type="ARBA" id="ARBA00004651"/>
    </source>
</evidence>
<feature type="transmembrane region" description="Helical" evidence="8">
    <location>
        <begin position="129"/>
        <end position="155"/>
    </location>
</feature>
<feature type="transmembrane region" description="Helical" evidence="8">
    <location>
        <begin position="252"/>
        <end position="274"/>
    </location>
</feature>
<dbReference type="PROSITE" id="PS50929">
    <property type="entry name" value="ABC_TM1F"/>
    <property type="match status" value="1"/>
</dbReference>
<reference evidence="13 16" key="3">
    <citation type="submission" date="2019-08" db="EMBL/GenBank/DDBJ databases">
        <title>In-depth cultivation of the pig gut microbiome towards novel bacterial diversity and tailored functional studies.</title>
        <authorList>
            <person name="Wylensek D."/>
            <person name="Hitch T.C.A."/>
            <person name="Clavel T."/>
        </authorList>
    </citation>
    <scope>NUCLEOTIDE SEQUENCE [LARGE SCALE GENOMIC DNA]</scope>
    <source>
        <strain evidence="13 16">WCA3-601-WT-6J</strain>
    </source>
</reference>
<dbReference type="SUPFAM" id="SSF52540">
    <property type="entry name" value="P-loop containing nucleoside triphosphate hydrolases"/>
    <property type="match status" value="1"/>
</dbReference>
<keyword evidence="2" id="KW-0813">Transport</keyword>
<keyword evidence="4" id="KW-0547">Nucleotide-binding</keyword>
<dbReference type="GO" id="GO:0005524">
    <property type="term" value="F:ATP binding"/>
    <property type="evidence" value="ECO:0007669"/>
    <property type="project" value="UniProtKB-KW"/>
</dbReference>
<dbReference type="InterPro" id="IPR003593">
    <property type="entry name" value="AAA+_ATPase"/>
</dbReference>
<dbReference type="InterPro" id="IPR036640">
    <property type="entry name" value="ABC1_TM_sf"/>
</dbReference>
<evidence type="ECO:0000256" key="7">
    <source>
        <dbReference type="ARBA" id="ARBA00023136"/>
    </source>
</evidence>
<dbReference type="Proteomes" id="UP000431913">
    <property type="component" value="Unassembled WGS sequence"/>
</dbReference>
<dbReference type="InterPro" id="IPR017871">
    <property type="entry name" value="ABC_transporter-like_CS"/>
</dbReference>
<evidence type="ECO:0000259" key="9">
    <source>
        <dbReference type="PROSITE" id="PS50893"/>
    </source>
</evidence>
<dbReference type="InterPro" id="IPR003439">
    <property type="entry name" value="ABC_transporter-like_ATP-bd"/>
</dbReference>
<dbReference type="PROSITE" id="PS00211">
    <property type="entry name" value="ABC_TRANSPORTER_1"/>
    <property type="match status" value="1"/>
</dbReference>
<keyword evidence="7 8" id="KW-0472">Membrane</keyword>
<dbReference type="PATRIC" id="fig|1550024.3.peg.518"/>
<dbReference type="Pfam" id="PF00664">
    <property type="entry name" value="ABC_membrane"/>
    <property type="match status" value="1"/>
</dbReference>
<evidence type="ECO:0000256" key="6">
    <source>
        <dbReference type="ARBA" id="ARBA00022989"/>
    </source>
</evidence>
<dbReference type="Gene3D" id="3.40.50.300">
    <property type="entry name" value="P-loop containing nucleotide triphosphate hydrolases"/>
    <property type="match status" value="1"/>
</dbReference>
<dbReference type="PANTHER" id="PTHR43394:SF1">
    <property type="entry name" value="ATP-BINDING CASSETTE SUB-FAMILY B MEMBER 10, MITOCHONDRIAL"/>
    <property type="match status" value="1"/>
</dbReference>
<accession>A0A0D8J5I7</accession>
<reference evidence="12 15" key="2">
    <citation type="submission" date="2015-10" db="EMBL/GenBank/DDBJ databases">
        <title>A novel member of the family Ruminococcaceae isolated from human faeces.</title>
        <authorList>
            <person name="Shkoporov A.N."/>
            <person name="Chaplin A.V."/>
            <person name="Motuzova O.V."/>
            <person name="Kafarskaia L.I."/>
            <person name="Efimov B.A."/>
        </authorList>
    </citation>
    <scope>NUCLEOTIDE SEQUENCE [LARGE SCALE GENOMIC DNA]</scope>
    <source>
        <strain evidence="12 15">668</strain>
    </source>
</reference>
<dbReference type="InterPro" id="IPR039421">
    <property type="entry name" value="Type_1_exporter"/>
</dbReference>
<evidence type="ECO:0000256" key="5">
    <source>
        <dbReference type="ARBA" id="ARBA00022840"/>
    </source>
</evidence>
<dbReference type="EMBL" id="JXXK01000002">
    <property type="protein sequence ID" value="KJF41078.1"/>
    <property type="molecule type" value="Genomic_DNA"/>
</dbReference>
<reference evidence="11" key="1">
    <citation type="submission" date="2015-02" db="EMBL/GenBank/DDBJ databases">
        <title>A novel member of the family Ruminococcaceae isolated from human feces.</title>
        <authorList>
            <person name="Shkoporov A.N."/>
            <person name="Chaplin A.V."/>
            <person name="Motuzova O.V."/>
            <person name="Kafarskaia L.I."/>
            <person name="Khokhlova E.V."/>
            <person name="Efimov B.A."/>
        </authorList>
    </citation>
    <scope>NUCLEOTIDE SEQUENCE [LARGE SCALE GENOMIC DNA]</scope>
    <source>
        <strain evidence="11">585-1</strain>
    </source>
</reference>
<dbReference type="GO" id="GO:0016887">
    <property type="term" value="F:ATP hydrolysis activity"/>
    <property type="evidence" value="ECO:0007669"/>
    <property type="project" value="InterPro"/>
</dbReference>
<dbReference type="SMART" id="SM00382">
    <property type="entry name" value="AAA"/>
    <property type="match status" value="1"/>
</dbReference>
<dbReference type="GeneID" id="42855473"/>
<dbReference type="Proteomes" id="UP000053433">
    <property type="component" value="Unassembled WGS sequence"/>
</dbReference>